<feature type="region of interest" description="Disordered" evidence="1">
    <location>
        <begin position="109"/>
        <end position="162"/>
    </location>
</feature>
<dbReference type="PANTHER" id="PTHR21520">
    <property type="entry name" value="GLUTAMATE-RICH PROTEIN 2"/>
    <property type="match status" value="1"/>
</dbReference>
<dbReference type="AlphaFoldDB" id="A0A8J2R164"/>
<evidence type="ECO:0000313" key="3">
    <source>
        <dbReference type="Proteomes" id="UP000789524"/>
    </source>
</evidence>
<organism evidence="2 3">
    <name type="scientific">Danaus chrysippus</name>
    <name type="common">African queen</name>
    <dbReference type="NCBI Taxonomy" id="151541"/>
    <lineage>
        <taxon>Eukaryota</taxon>
        <taxon>Metazoa</taxon>
        <taxon>Ecdysozoa</taxon>
        <taxon>Arthropoda</taxon>
        <taxon>Hexapoda</taxon>
        <taxon>Insecta</taxon>
        <taxon>Pterygota</taxon>
        <taxon>Neoptera</taxon>
        <taxon>Endopterygota</taxon>
        <taxon>Lepidoptera</taxon>
        <taxon>Glossata</taxon>
        <taxon>Ditrysia</taxon>
        <taxon>Papilionoidea</taxon>
        <taxon>Nymphalidae</taxon>
        <taxon>Danainae</taxon>
        <taxon>Danaini</taxon>
        <taxon>Danaina</taxon>
        <taxon>Danaus</taxon>
        <taxon>Anosia</taxon>
    </lineage>
</organism>
<proteinExistence type="predicted"/>
<dbReference type="PANTHER" id="PTHR21520:SF2">
    <property type="entry name" value="GLUTAMATE-RICH PROTEIN 2"/>
    <property type="match status" value="1"/>
</dbReference>
<accession>A0A8J2R164</accession>
<gene>
    <name evidence="2" type="ORF">DCHRY22_LOCUS13616</name>
</gene>
<dbReference type="InterPro" id="IPR026703">
    <property type="entry name" value="ERICH2"/>
</dbReference>
<dbReference type="EMBL" id="CAKASE010000079">
    <property type="protein sequence ID" value="CAG9580304.1"/>
    <property type="molecule type" value="Genomic_DNA"/>
</dbReference>
<feature type="region of interest" description="Disordered" evidence="1">
    <location>
        <begin position="40"/>
        <end position="84"/>
    </location>
</feature>
<dbReference type="OrthoDB" id="9950633at2759"/>
<feature type="compositionally biased region" description="Basic and acidic residues" evidence="1">
    <location>
        <begin position="59"/>
        <end position="84"/>
    </location>
</feature>
<reference evidence="2" key="1">
    <citation type="submission" date="2021-09" db="EMBL/GenBank/DDBJ databases">
        <authorList>
            <person name="Martin H S."/>
        </authorList>
    </citation>
    <scope>NUCLEOTIDE SEQUENCE</scope>
</reference>
<keyword evidence="3" id="KW-1185">Reference proteome</keyword>
<name>A0A8J2R164_9NEOP</name>
<dbReference type="Proteomes" id="UP000789524">
    <property type="component" value="Unassembled WGS sequence"/>
</dbReference>
<evidence type="ECO:0000256" key="1">
    <source>
        <dbReference type="SAM" id="MobiDB-lite"/>
    </source>
</evidence>
<comment type="caution">
    <text evidence="2">The sequence shown here is derived from an EMBL/GenBank/DDBJ whole genome shotgun (WGS) entry which is preliminary data.</text>
</comment>
<sequence>MRRQYAEALDYCRLILQYEPHNATARGFYPLLRHKLRVQSPPPPAAALKDETSSSEENSPEHGRLSDEQLKQVRPRRDSGEERTMRMMTCVLQSVETECSAEVSASEGACSSLELDSSEPASPRRTDTSDPSDSSSWHWDSGGSHSERDDNGNPTARHGTRTLPCTHTHAFEFEHAPSRGVFNLMSPGVSPAGADDAAGDDADLRNDNPPLQVGDTRPPPPSPRRSPVCRPRVVQVAQGVPEQTSSRSSLQRLRAHFACSIK</sequence>
<protein>
    <submittedName>
        <fullName evidence="2">(African queen) hypothetical protein</fullName>
    </submittedName>
</protein>
<feature type="region of interest" description="Disordered" evidence="1">
    <location>
        <begin position="182"/>
        <end position="228"/>
    </location>
</feature>
<feature type="compositionally biased region" description="Low complexity" evidence="1">
    <location>
        <begin position="129"/>
        <end position="144"/>
    </location>
</feature>
<evidence type="ECO:0000313" key="2">
    <source>
        <dbReference type="EMBL" id="CAG9580304.1"/>
    </source>
</evidence>